<dbReference type="AlphaFoldDB" id="A0AAQ3K7T7"/>
<dbReference type="EMBL" id="CP136893">
    <property type="protein sequence ID" value="WOL03399.1"/>
    <property type="molecule type" value="Genomic_DNA"/>
</dbReference>
<name>A0AAQ3K7T7_9LILI</name>
<protein>
    <submittedName>
        <fullName evidence="2">Uncharacterized protein</fullName>
    </submittedName>
</protein>
<sequence>MGELWQTSVGSELPPSRRRSAEEATRRRGRVTCHDPDDFRDVFGGPPRSVLLRHFDGDLPAFFSVARPSPPLSHDSYKPPAAARRVRVRTEPGFYDDIFGSDGGGDVQRSSRSRSSASTSVLSSERLSPPLLGASMTDNTMLASASSSSFAYDKLRPLKIPQIQQQSPSPLSTESRVARSSNGGGLIAMQHPSPSCFFGFKHDDESSSIDMFGFSCCGFSPSPDTFILESSFRGSHARPLPWEDSSAEETLSSSVMSPVLVVEAEREPKCVMMEEEIREEGEAAESSFVMEFDGHHRKMRGSVGDAAALDEAIAWASDKFWT</sequence>
<accession>A0AAQ3K7T7</accession>
<feature type="region of interest" description="Disordered" evidence="1">
    <location>
        <begin position="161"/>
        <end position="185"/>
    </location>
</feature>
<reference evidence="2 3" key="1">
    <citation type="submission" date="2023-10" db="EMBL/GenBank/DDBJ databases">
        <title>Chromosome-scale genome assembly provides insights into flower coloration mechanisms of Canna indica.</title>
        <authorList>
            <person name="Li C."/>
        </authorList>
    </citation>
    <scope>NUCLEOTIDE SEQUENCE [LARGE SCALE GENOMIC DNA]</scope>
    <source>
        <tissue evidence="2">Flower</tissue>
    </source>
</reference>
<evidence type="ECO:0000256" key="1">
    <source>
        <dbReference type="SAM" id="MobiDB-lite"/>
    </source>
</evidence>
<dbReference type="Proteomes" id="UP001327560">
    <property type="component" value="Chromosome 4"/>
</dbReference>
<evidence type="ECO:0000313" key="2">
    <source>
        <dbReference type="EMBL" id="WOL03399.1"/>
    </source>
</evidence>
<evidence type="ECO:0000313" key="3">
    <source>
        <dbReference type="Proteomes" id="UP001327560"/>
    </source>
</evidence>
<proteinExistence type="predicted"/>
<gene>
    <name evidence="2" type="ORF">Cni_G12119</name>
</gene>
<keyword evidence="3" id="KW-1185">Reference proteome</keyword>
<feature type="region of interest" description="Disordered" evidence="1">
    <location>
        <begin position="94"/>
        <end position="124"/>
    </location>
</feature>
<feature type="compositionally biased region" description="Basic and acidic residues" evidence="1">
    <location>
        <begin position="19"/>
        <end position="41"/>
    </location>
</feature>
<feature type="compositionally biased region" description="Low complexity" evidence="1">
    <location>
        <begin position="107"/>
        <end position="124"/>
    </location>
</feature>
<feature type="compositionally biased region" description="Polar residues" evidence="1">
    <location>
        <begin position="1"/>
        <end position="10"/>
    </location>
</feature>
<feature type="region of interest" description="Disordered" evidence="1">
    <location>
        <begin position="1"/>
        <end position="43"/>
    </location>
</feature>
<organism evidence="2 3">
    <name type="scientific">Canna indica</name>
    <name type="common">Indian-shot</name>
    <dbReference type="NCBI Taxonomy" id="4628"/>
    <lineage>
        <taxon>Eukaryota</taxon>
        <taxon>Viridiplantae</taxon>
        <taxon>Streptophyta</taxon>
        <taxon>Embryophyta</taxon>
        <taxon>Tracheophyta</taxon>
        <taxon>Spermatophyta</taxon>
        <taxon>Magnoliopsida</taxon>
        <taxon>Liliopsida</taxon>
        <taxon>Zingiberales</taxon>
        <taxon>Cannaceae</taxon>
        <taxon>Canna</taxon>
    </lineage>
</organism>
<feature type="compositionally biased region" description="Low complexity" evidence="1">
    <location>
        <begin position="161"/>
        <end position="172"/>
    </location>
</feature>